<dbReference type="Gene3D" id="3.80.10.10">
    <property type="entry name" value="Ribonuclease Inhibitor"/>
    <property type="match status" value="1"/>
</dbReference>
<dbReference type="GO" id="GO:0006952">
    <property type="term" value="P:defense response"/>
    <property type="evidence" value="ECO:0007669"/>
    <property type="project" value="UniProtKB-KW"/>
</dbReference>
<dbReference type="Pfam" id="PF00931">
    <property type="entry name" value="NB-ARC"/>
    <property type="match status" value="1"/>
</dbReference>
<evidence type="ECO:0000256" key="1">
    <source>
        <dbReference type="ARBA" id="ARBA00008894"/>
    </source>
</evidence>
<dbReference type="SUPFAM" id="SSF52058">
    <property type="entry name" value="L domain-like"/>
    <property type="match status" value="1"/>
</dbReference>
<feature type="domain" description="NB-ARC" evidence="4">
    <location>
        <begin position="188"/>
        <end position="310"/>
    </location>
</feature>
<dbReference type="SUPFAM" id="SSF52540">
    <property type="entry name" value="P-loop containing nucleoside triphosphate hydrolases"/>
    <property type="match status" value="1"/>
</dbReference>
<evidence type="ECO:0000313" key="6">
    <source>
        <dbReference type="EMBL" id="KAK7263085.1"/>
    </source>
</evidence>
<feature type="domain" description="RPW8" evidence="5">
    <location>
        <begin position="10"/>
        <end position="139"/>
    </location>
</feature>
<keyword evidence="3" id="KW-0611">Plant defense</keyword>
<keyword evidence="7" id="KW-1185">Reference proteome</keyword>
<dbReference type="EMBL" id="JAYKXN010000008">
    <property type="protein sequence ID" value="KAK7263085.1"/>
    <property type="molecule type" value="Genomic_DNA"/>
</dbReference>
<dbReference type="AlphaFoldDB" id="A0AAN9EXF5"/>
<reference evidence="6 7" key="1">
    <citation type="submission" date="2024-01" db="EMBL/GenBank/DDBJ databases">
        <title>The genomes of 5 underutilized Papilionoideae crops provide insights into root nodulation and disease resistance.</title>
        <authorList>
            <person name="Yuan L."/>
        </authorList>
    </citation>
    <scope>NUCLEOTIDE SEQUENCE [LARGE SCALE GENOMIC DNA]</scope>
    <source>
        <strain evidence="6">LY-2023</strain>
        <tissue evidence="6">Leaf</tissue>
    </source>
</reference>
<dbReference type="Gene3D" id="1.10.8.430">
    <property type="entry name" value="Helical domain of apoptotic protease-activating factors"/>
    <property type="match status" value="1"/>
</dbReference>
<dbReference type="PANTHER" id="PTHR36766">
    <property type="entry name" value="PLANT BROAD-SPECTRUM MILDEW RESISTANCE PROTEIN RPW8"/>
    <property type="match status" value="1"/>
</dbReference>
<sequence>MEETSKLGTLSTLFQERLNMIMEIVEKSQKNETNKQILMSTLKDMTPIIQEIKQYNEYLNPPRKEIKTLIMQYDAGKGKELVCKCSSKNLWCDWNKCFSWLPIYNSKIWHNKDDSFIVDDNQALAENDIKETLYKLREILELLSKENFEQKLNGVGAPIKHPFSLPKNPEFIVGLDVPLSMLKMEVLKEGESVLILTGLGGSGKTTLATRLCWEEQVRDKFKQNILFATFSKTPKLKIIVETLFEQRGYQVPQFQNDEDAINQLGVLLRKFEGSPILLVLDDVWPGSDALVEKFQFRISEYKILVTSRAAFSRFGIPYILKPLSQEDAMTLFHHYALLDKSSVNIPDEDLVQKVVKNCKGLPLAIKVIGRSLSHQPYESWKKMEEELSQGHFILSSNTEVLTYLQKILDVLEDNLVIKECFMDLGLFPEDQRIPVTYLIDMWAELYGLDNDGIEAMSIINKLDSMNLANVLIARKNTSDIDNYYYNNHFIILHDLLRDLAIYQSIQEPIEQRKRLIVEPSENKGEWWLGNPNQGMITRTLAKLLRWCTKENPQLVLARTLSISIDETSASNWIHMQPSQAEVLILNLRTNMYSFPDLSQKMIKLKVLIVKKYGFYPSQLTNLELLGSIFNLKRIILERISILSFSTLRNLKKLSLYMCHMSHALKNGILISHAFPNLEDLSIDYCKDMMELPIGLCDINPLKKLSVTNCHKLFALPEELEKLENLELLRLSSCTDLKMIPNSIGRLSKLKQLDISNCISLLNLPEEFGNLCNMRNVYMTSCARCELPFSVANLKNLKTVICDEETAASWEAFEPMLPNLKIEVPHVEVNLNWLHSDSA</sequence>
<dbReference type="Gene3D" id="1.10.10.10">
    <property type="entry name" value="Winged helix-like DNA-binding domain superfamily/Winged helix DNA-binding domain"/>
    <property type="match status" value="1"/>
</dbReference>
<gene>
    <name evidence="6" type="ORF">RJT34_30669</name>
</gene>
<dbReference type="Pfam" id="PF05659">
    <property type="entry name" value="RPW8"/>
    <property type="match status" value="1"/>
</dbReference>
<evidence type="ECO:0000259" key="5">
    <source>
        <dbReference type="Pfam" id="PF05659"/>
    </source>
</evidence>
<dbReference type="InterPro" id="IPR027417">
    <property type="entry name" value="P-loop_NTPase"/>
</dbReference>
<dbReference type="InterPro" id="IPR008808">
    <property type="entry name" value="Powdery_mildew-R_dom"/>
</dbReference>
<dbReference type="Gene3D" id="3.40.50.300">
    <property type="entry name" value="P-loop containing nucleotide triphosphate hydrolases"/>
    <property type="match status" value="1"/>
</dbReference>
<organism evidence="6 7">
    <name type="scientific">Clitoria ternatea</name>
    <name type="common">Butterfly pea</name>
    <dbReference type="NCBI Taxonomy" id="43366"/>
    <lineage>
        <taxon>Eukaryota</taxon>
        <taxon>Viridiplantae</taxon>
        <taxon>Streptophyta</taxon>
        <taxon>Embryophyta</taxon>
        <taxon>Tracheophyta</taxon>
        <taxon>Spermatophyta</taxon>
        <taxon>Magnoliopsida</taxon>
        <taxon>eudicotyledons</taxon>
        <taxon>Gunneridae</taxon>
        <taxon>Pentapetalae</taxon>
        <taxon>rosids</taxon>
        <taxon>fabids</taxon>
        <taxon>Fabales</taxon>
        <taxon>Fabaceae</taxon>
        <taxon>Papilionoideae</taxon>
        <taxon>50 kb inversion clade</taxon>
        <taxon>NPAAA clade</taxon>
        <taxon>indigoferoid/millettioid clade</taxon>
        <taxon>Phaseoleae</taxon>
        <taxon>Clitoria</taxon>
    </lineage>
</organism>
<dbReference type="Proteomes" id="UP001359559">
    <property type="component" value="Unassembled WGS sequence"/>
</dbReference>
<dbReference type="InterPro" id="IPR042197">
    <property type="entry name" value="Apaf_helical"/>
</dbReference>
<dbReference type="GO" id="GO:0043531">
    <property type="term" value="F:ADP binding"/>
    <property type="evidence" value="ECO:0007669"/>
    <property type="project" value="InterPro"/>
</dbReference>
<evidence type="ECO:0000256" key="2">
    <source>
        <dbReference type="ARBA" id="ARBA00022737"/>
    </source>
</evidence>
<accession>A0AAN9EXF5</accession>
<dbReference type="PRINTS" id="PR00364">
    <property type="entry name" value="DISEASERSIST"/>
</dbReference>
<evidence type="ECO:0000259" key="4">
    <source>
        <dbReference type="Pfam" id="PF00931"/>
    </source>
</evidence>
<dbReference type="InterPro" id="IPR002182">
    <property type="entry name" value="NB-ARC"/>
</dbReference>
<comment type="caution">
    <text evidence="6">The sequence shown here is derived from an EMBL/GenBank/DDBJ whole genome shotgun (WGS) entry which is preliminary data.</text>
</comment>
<protein>
    <submittedName>
        <fullName evidence="6">Uncharacterized protein</fullName>
    </submittedName>
</protein>
<evidence type="ECO:0000313" key="7">
    <source>
        <dbReference type="Proteomes" id="UP001359559"/>
    </source>
</evidence>
<dbReference type="PANTHER" id="PTHR36766:SF21">
    <property type="entry name" value="NB-ARC DOMAIN DISEASE RESISTANCE PROTEIN"/>
    <property type="match status" value="1"/>
</dbReference>
<keyword evidence="2" id="KW-0677">Repeat</keyword>
<evidence type="ECO:0000256" key="3">
    <source>
        <dbReference type="ARBA" id="ARBA00022821"/>
    </source>
</evidence>
<dbReference type="InterPro" id="IPR032675">
    <property type="entry name" value="LRR_dom_sf"/>
</dbReference>
<comment type="similarity">
    <text evidence="1">Belongs to the disease resistance NB-LRR family.</text>
</comment>
<name>A0AAN9EXF5_CLITE</name>
<proteinExistence type="inferred from homology"/>
<dbReference type="InterPro" id="IPR036388">
    <property type="entry name" value="WH-like_DNA-bd_sf"/>
</dbReference>